<protein>
    <recommendedName>
        <fullName evidence="4">ABC transporter permease</fullName>
    </recommendedName>
</protein>
<feature type="transmembrane region" description="Helical" evidence="1">
    <location>
        <begin position="23"/>
        <end position="42"/>
    </location>
</feature>
<accession>A0A3G8JRP0</accession>
<evidence type="ECO:0000313" key="3">
    <source>
        <dbReference type="Proteomes" id="UP000271469"/>
    </source>
</evidence>
<proteinExistence type="predicted"/>
<keyword evidence="1" id="KW-0812">Transmembrane</keyword>
<dbReference type="KEGG" id="gom:D7316_04426"/>
<dbReference type="Proteomes" id="UP000271469">
    <property type="component" value="Chromosome"/>
</dbReference>
<dbReference type="EMBL" id="CP033972">
    <property type="protein sequence ID" value="AZG47814.1"/>
    <property type="molecule type" value="Genomic_DNA"/>
</dbReference>
<organism evidence="2 3">
    <name type="scientific">Gordonia insulae</name>
    <dbReference type="NCBI Taxonomy" id="2420509"/>
    <lineage>
        <taxon>Bacteria</taxon>
        <taxon>Bacillati</taxon>
        <taxon>Actinomycetota</taxon>
        <taxon>Actinomycetes</taxon>
        <taxon>Mycobacteriales</taxon>
        <taxon>Gordoniaceae</taxon>
        <taxon>Gordonia</taxon>
    </lineage>
</organism>
<dbReference type="RefSeq" id="WP_164473835.1">
    <property type="nucleotide sequence ID" value="NZ_CP033972.1"/>
</dbReference>
<feature type="transmembrane region" description="Helical" evidence="1">
    <location>
        <begin position="172"/>
        <end position="192"/>
    </location>
</feature>
<feature type="transmembrane region" description="Helical" evidence="1">
    <location>
        <begin position="313"/>
        <end position="332"/>
    </location>
</feature>
<keyword evidence="1" id="KW-0472">Membrane</keyword>
<name>A0A3G8JRP0_9ACTN</name>
<sequence length="352" mass="35760">MTETSTNAASPPTGPVTTWSKTLIMSLLAAVAIGVVVLAFLWPVATSSAKDLPVGIVGPQIAVAQVEQNLDTNAPGVFDTSTYATRDEAITAIRTRDIDGAIVAGRAPEVLIASAAGPAVVSILKGVAGSMQQQMSAQSARPGVNPVTTTVTTTDVVPLAGDDPNGSGLSALGFPLVLAGLLGGILISLLVAGVTRRLVALVVFAILGGVSVTLVTHTWFGILPGNFFLLCAGISLAVLGTASFVVGMNSLIGPPGIAVGAVITMFVGNPLSAATMPVQFLATPWGAIGQFLVPGAGATLVRDLSYFPDADATQPWLVLTAWAVLGIALSALGHYRNREVLHVPSLEEPVTA</sequence>
<feature type="transmembrane region" description="Helical" evidence="1">
    <location>
        <begin position="198"/>
        <end position="220"/>
    </location>
</feature>
<evidence type="ECO:0008006" key="4">
    <source>
        <dbReference type="Google" id="ProtNLM"/>
    </source>
</evidence>
<dbReference type="AlphaFoldDB" id="A0A3G8JRP0"/>
<feature type="transmembrane region" description="Helical" evidence="1">
    <location>
        <begin position="251"/>
        <end position="268"/>
    </location>
</feature>
<evidence type="ECO:0000313" key="2">
    <source>
        <dbReference type="EMBL" id="AZG47814.1"/>
    </source>
</evidence>
<evidence type="ECO:0000256" key="1">
    <source>
        <dbReference type="SAM" id="Phobius"/>
    </source>
</evidence>
<keyword evidence="3" id="KW-1185">Reference proteome</keyword>
<reference evidence="2 3" key="1">
    <citation type="submission" date="2018-11" db="EMBL/GenBank/DDBJ databases">
        <title>Gordonia insulae sp. nov., isolated from an island soil.</title>
        <authorList>
            <person name="Kim Y.S."/>
            <person name="Kim S.B."/>
        </authorList>
    </citation>
    <scope>NUCLEOTIDE SEQUENCE [LARGE SCALE GENOMIC DNA]</scope>
    <source>
        <strain evidence="2 3">MMS17-SY073</strain>
    </source>
</reference>
<feature type="transmembrane region" description="Helical" evidence="1">
    <location>
        <begin position="227"/>
        <end position="245"/>
    </location>
</feature>
<gene>
    <name evidence="2" type="ORF">D7316_04426</name>
</gene>
<keyword evidence="1" id="KW-1133">Transmembrane helix</keyword>